<feature type="chain" id="PRO_5046565815" evidence="1">
    <location>
        <begin position="28"/>
        <end position="207"/>
    </location>
</feature>
<keyword evidence="1" id="KW-0732">Signal</keyword>
<keyword evidence="3" id="KW-1185">Reference proteome</keyword>
<evidence type="ECO:0000313" key="2">
    <source>
        <dbReference type="EMBL" id="WBA42144.1"/>
    </source>
</evidence>
<evidence type="ECO:0000256" key="1">
    <source>
        <dbReference type="SAM" id="SignalP"/>
    </source>
</evidence>
<dbReference type="RefSeq" id="WP_269560202.1">
    <property type="nucleotide sequence ID" value="NZ_CP114767.1"/>
</dbReference>
<organism evidence="2 3">
    <name type="scientific">Hymenobacter canadensis</name>
    <dbReference type="NCBI Taxonomy" id="2999067"/>
    <lineage>
        <taxon>Bacteria</taxon>
        <taxon>Pseudomonadati</taxon>
        <taxon>Bacteroidota</taxon>
        <taxon>Cytophagia</taxon>
        <taxon>Cytophagales</taxon>
        <taxon>Hymenobacteraceae</taxon>
        <taxon>Hymenobacter</taxon>
    </lineage>
</organism>
<sequence>MLHTRWIPTLGSLLLFWLSTTSLQAQSKDDHLEPADWHYTTVEQLQKTAALAQVVVLTSFKSSYVLSIEQDKQRYYLTYAEMRRGTAPAAGFRRDSLVASSARKLAITTELARTLTNLWHAAIQQTRYPEPLMRIRTDGTRFVFSSFRPGMGLRAGTTWEPAAGTHMSSLAGIVTELHQLATAGAYSEQQQNLLEDARILLKALQPN</sequence>
<evidence type="ECO:0000313" key="3">
    <source>
        <dbReference type="Proteomes" id="UP001211005"/>
    </source>
</evidence>
<reference evidence="2 3" key="1">
    <citation type="submission" date="2022-12" db="EMBL/GenBank/DDBJ databases">
        <title>Hymenobacter canadensis sp. nov. isolated from lake water of the Cambridge Bay, Canada.</title>
        <authorList>
            <person name="Kim W.H."/>
            <person name="Lee Y.M."/>
        </authorList>
    </citation>
    <scope>NUCLEOTIDE SEQUENCE [LARGE SCALE GENOMIC DNA]</scope>
    <source>
        <strain evidence="2 3">PAMC 29467</strain>
    </source>
</reference>
<protein>
    <submittedName>
        <fullName evidence="2">Uncharacterized protein</fullName>
    </submittedName>
</protein>
<proteinExistence type="predicted"/>
<name>A0ABY7LRD7_9BACT</name>
<accession>A0ABY7LRD7</accession>
<dbReference type="EMBL" id="CP114767">
    <property type="protein sequence ID" value="WBA42144.1"/>
    <property type="molecule type" value="Genomic_DNA"/>
</dbReference>
<dbReference type="Proteomes" id="UP001211005">
    <property type="component" value="Chromosome"/>
</dbReference>
<feature type="signal peptide" evidence="1">
    <location>
        <begin position="1"/>
        <end position="27"/>
    </location>
</feature>
<gene>
    <name evidence="2" type="ORF">O3303_00990</name>
</gene>